<dbReference type="KEGG" id="sur:STAUR_2866"/>
<protein>
    <submittedName>
        <fullName evidence="4">Transposase (IS4 family)</fullName>
    </submittedName>
    <submittedName>
        <fullName evidence="3">Transposase, IS4-like protein</fullName>
    </submittedName>
</protein>
<keyword evidence="5" id="KW-1185">Reference proteome</keyword>
<dbReference type="GO" id="GO:0004803">
    <property type="term" value="F:transposase activity"/>
    <property type="evidence" value="ECO:0007669"/>
    <property type="project" value="InterPro"/>
</dbReference>
<dbReference type="EMBL" id="CP002271">
    <property type="protein sequence ID" value="ADO70658.1"/>
    <property type="molecule type" value="Genomic_DNA"/>
</dbReference>
<dbReference type="PANTHER" id="PTHR33408:SF2">
    <property type="entry name" value="TRANSPOSASE DDE DOMAIN-CONTAINING PROTEIN"/>
    <property type="match status" value="1"/>
</dbReference>
<dbReference type="STRING" id="378806.STAUR_2866"/>
<dbReference type="InterPro" id="IPR002559">
    <property type="entry name" value="Transposase_11"/>
</dbReference>
<reference evidence="4 6" key="1">
    <citation type="submission" date="2006-04" db="EMBL/GenBank/DDBJ databases">
        <authorList>
            <person name="Nierman W.C."/>
        </authorList>
    </citation>
    <scope>NUCLEOTIDE SEQUENCE [LARGE SCALE GENOMIC DNA]</scope>
    <source>
        <strain evidence="4 6">DW4/3-1</strain>
    </source>
</reference>
<dbReference type="PANTHER" id="PTHR33408">
    <property type="entry name" value="TRANSPOSASE"/>
    <property type="match status" value="1"/>
</dbReference>
<gene>
    <name evidence="3" type="ordered locus">STAUR_2866</name>
    <name evidence="4" type="ORF">STIAU_4179</name>
</gene>
<dbReference type="Proteomes" id="UP000001351">
    <property type="component" value="Chromosome"/>
</dbReference>
<proteinExistence type="predicted"/>
<dbReference type="Pfam" id="PF01609">
    <property type="entry name" value="DDE_Tnp_1"/>
    <property type="match status" value="1"/>
</dbReference>
<dbReference type="GO" id="GO:0006313">
    <property type="term" value="P:DNA transposition"/>
    <property type="evidence" value="ECO:0007669"/>
    <property type="project" value="InterPro"/>
</dbReference>
<dbReference type="EMBL" id="AAMD01000041">
    <property type="protein sequence ID" value="EAU67081.1"/>
    <property type="molecule type" value="Genomic_DNA"/>
</dbReference>
<evidence type="ECO:0000313" key="3">
    <source>
        <dbReference type="EMBL" id="ADO70658.1"/>
    </source>
</evidence>
<reference evidence="3 5" key="2">
    <citation type="journal article" date="2011" name="Mol. Biol. Evol.">
        <title>Comparative genomic analysis of fruiting body formation in Myxococcales.</title>
        <authorList>
            <person name="Huntley S."/>
            <person name="Hamann N."/>
            <person name="Wegener-Feldbrugge S."/>
            <person name="Treuner-Lange A."/>
            <person name="Kube M."/>
            <person name="Reinhardt R."/>
            <person name="Klages S."/>
            <person name="Muller R."/>
            <person name="Ronning C.M."/>
            <person name="Nierman W.C."/>
            <person name="Sogaard-Andersen L."/>
        </authorList>
    </citation>
    <scope>NUCLEOTIDE SEQUENCE [LARGE SCALE GENOMIC DNA]</scope>
    <source>
        <strain evidence="3 5">DW4/3-1</strain>
    </source>
</reference>
<dbReference type="PATRIC" id="fig|378806.16.peg.6274"/>
<evidence type="ECO:0000313" key="6">
    <source>
        <dbReference type="Proteomes" id="UP000032702"/>
    </source>
</evidence>
<organism evidence="4 6">
    <name type="scientific">Stigmatella aurantiaca (strain DW4/3-1)</name>
    <dbReference type="NCBI Taxonomy" id="378806"/>
    <lineage>
        <taxon>Bacteria</taxon>
        <taxon>Pseudomonadati</taxon>
        <taxon>Myxococcota</taxon>
        <taxon>Myxococcia</taxon>
        <taxon>Myxococcales</taxon>
        <taxon>Cystobacterineae</taxon>
        <taxon>Archangiaceae</taxon>
        <taxon>Stigmatella</taxon>
    </lineage>
</organism>
<evidence type="ECO:0000256" key="1">
    <source>
        <dbReference type="SAM" id="MobiDB-lite"/>
    </source>
</evidence>
<dbReference type="HOGENOM" id="CLU_127041_0_0_7"/>
<feature type="region of interest" description="Disordered" evidence="1">
    <location>
        <begin position="1"/>
        <end position="22"/>
    </location>
</feature>
<evidence type="ECO:0000313" key="5">
    <source>
        <dbReference type="Proteomes" id="UP000001351"/>
    </source>
</evidence>
<evidence type="ECO:0000259" key="2">
    <source>
        <dbReference type="Pfam" id="PF01609"/>
    </source>
</evidence>
<dbReference type="Proteomes" id="UP000032702">
    <property type="component" value="Unassembled WGS sequence"/>
</dbReference>
<dbReference type="AlphaFoldDB" id="Q093Z5"/>
<dbReference type="GO" id="GO:0003677">
    <property type="term" value="F:DNA binding"/>
    <property type="evidence" value="ECO:0007669"/>
    <property type="project" value="InterPro"/>
</dbReference>
<evidence type="ECO:0000313" key="4">
    <source>
        <dbReference type="EMBL" id="EAU67081.1"/>
    </source>
</evidence>
<feature type="domain" description="Transposase IS4-like" evidence="2">
    <location>
        <begin position="22"/>
        <end position="190"/>
    </location>
</feature>
<dbReference type="eggNOG" id="COG3666">
    <property type="taxonomic scope" value="Bacteria"/>
</dbReference>
<accession>Q093Z5</accession>
<sequence length="200" mass="21982">MPTDKHGKPKPKAQRNFTDPESRIQKTQGGFIQGYNAQAAVDEGHQIIVAQALTNQAPDVEHFVPLMEQVVGNCGGVPGVVTADAGYFSEDNVVRGTCLGIDAYLATGRLKHGEEPAPVRGRMPQDLSLKEWMARRLRTKKGRAVYARRKAVAEAPFGQIKQVRGFRQLLLRGLAKARGEWALICLTHNLLKLYRATVAA</sequence>
<name>Q093Z5_STIAD</name>